<proteinExistence type="predicted"/>
<name>A0A212IVV7_9BACT</name>
<evidence type="ECO:0000313" key="1">
    <source>
        <dbReference type="EMBL" id="SBV91348.1"/>
    </source>
</evidence>
<dbReference type="EMBL" id="FLUL01000001">
    <property type="protein sequence ID" value="SBV91348.1"/>
    <property type="molecule type" value="Genomic_DNA"/>
</dbReference>
<dbReference type="PROSITE" id="PS51257">
    <property type="entry name" value="PROKAR_LIPOPROTEIN"/>
    <property type="match status" value="1"/>
</dbReference>
<accession>A0A212IVV7</accession>
<organism evidence="1">
    <name type="scientific">uncultured Dysgonomonas sp</name>
    <dbReference type="NCBI Taxonomy" id="206096"/>
    <lineage>
        <taxon>Bacteria</taxon>
        <taxon>Pseudomonadati</taxon>
        <taxon>Bacteroidota</taxon>
        <taxon>Bacteroidia</taxon>
        <taxon>Bacteroidales</taxon>
        <taxon>Dysgonomonadaceae</taxon>
        <taxon>Dysgonomonas</taxon>
        <taxon>environmental samples</taxon>
    </lineage>
</organism>
<sequence>MKITEIKVLLSDKSLSYYSSSLSCIFRTETIREVHLREDATVEVVATMVAGEADDREAAGAAEVALVGVEAEASEAVAPEEVSEKSYKIYTYGNQYKTSDIKITDFYTCYRNHSGYNGDVPH</sequence>
<protein>
    <submittedName>
        <fullName evidence="1">Uncharacterized protein</fullName>
    </submittedName>
</protein>
<dbReference type="AlphaFoldDB" id="A0A212IVV7"/>
<gene>
    <name evidence="1" type="ORF">KL86DYS2_10168</name>
</gene>
<reference evidence="1" key="1">
    <citation type="submission" date="2016-04" db="EMBL/GenBank/DDBJ databases">
        <authorList>
            <person name="Evans L.H."/>
            <person name="Alamgir A."/>
            <person name="Owens N."/>
            <person name="Weber N.D."/>
            <person name="Virtaneva K."/>
            <person name="Barbian K."/>
            <person name="Babar A."/>
            <person name="Rosenke K."/>
        </authorList>
    </citation>
    <scope>NUCLEOTIDE SEQUENCE</scope>
    <source>
        <strain evidence="1">86-2</strain>
    </source>
</reference>